<dbReference type="InterPro" id="IPR013106">
    <property type="entry name" value="Ig_V-set"/>
</dbReference>
<evidence type="ECO:0000313" key="3">
    <source>
        <dbReference type="Ensembl" id="ENSELUP00000097844.1"/>
    </source>
</evidence>
<dbReference type="AlphaFoldDB" id="A0AAY5L9I3"/>
<dbReference type="InterPro" id="IPR003599">
    <property type="entry name" value="Ig_sub"/>
</dbReference>
<evidence type="ECO:0000313" key="4">
    <source>
        <dbReference type="Proteomes" id="UP000265140"/>
    </source>
</evidence>
<organism evidence="3 4">
    <name type="scientific">Esox lucius</name>
    <name type="common">Northern pike</name>
    <dbReference type="NCBI Taxonomy" id="8010"/>
    <lineage>
        <taxon>Eukaryota</taxon>
        <taxon>Metazoa</taxon>
        <taxon>Chordata</taxon>
        <taxon>Craniata</taxon>
        <taxon>Vertebrata</taxon>
        <taxon>Euteleostomi</taxon>
        <taxon>Actinopterygii</taxon>
        <taxon>Neopterygii</taxon>
        <taxon>Teleostei</taxon>
        <taxon>Protacanthopterygii</taxon>
        <taxon>Esociformes</taxon>
        <taxon>Esocidae</taxon>
        <taxon>Esox</taxon>
    </lineage>
</organism>
<feature type="signal peptide" evidence="1">
    <location>
        <begin position="1"/>
        <end position="20"/>
    </location>
</feature>
<dbReference type="InterPro" id="IPR013783">
    <property type="entry name" value="Ig-like_fold"/>
</dbReference>
<dbReference type="InterPro" id="IPR036179">
    <property type="entry name" value="Ig-like_dom_sf"/>
</dbReference>
<proteinExistence type="predicted"/>
<keyword evidence="4" id="KW-1185">Reference proteome</keyword>
<evidence type="ECO:0000259" key="2">
    <source>
        <dbReference type="PROSITE" id="PS50835"/>
    </source>
</evidence>
<dbReference type="PROSITE" id="PS50835">
    <property type="entry name" value="IG_LIKE"/>
    <property type="match status" value="1"/>
</dbReference>
<dbReference type="Ensembl" id="ENSELUT00000093419.1">
    <property type="protein sequence ID" value="ENSELUP00000097844.1"/>
    <property type="gene ID" value="ENSELUG00000036483.1"/>
</dbReference>
<dbReference type="Proteomes" id="UP000265140">
    <property type="component" value="Chromosome 25"/>
</dbReference>
<dbReference type="Pfam" id="PF07686">
    <property type="entry name" value="V-set"/>
    <property type="match status" value="1"/>
</dbReference>
<protein>
    <recommendedName>
        <fullName evidence="2">Ig-like domain-containing protein</fullName>
    </recommendedName>
</protein>
<dbReference type="GeneTree" id="ENSGT00400000023727"/>
<evidence type="ECO:0000256" key="1">
    <source>
        <dbReference type="SAM" id="SignalP"/>
    </source>
</evidence>
<dbReference type="SMART" id="SM00409">
    <property type="entry name" value="IG"/>
    <property type="match status" value="1"/>
</dbReference>
<dbReference type="SUPFAM" id="SSF48726">
    <property type="entry name" value="Immunoglobulin"/>
    <property type="match status" value="1"/>
</dbReference>
<reference evidence="3 4" key="1">
    <citation type="submission" date="2020-02" db="EMBL/GenBank/DDBJ databases">
        <title>Esox lucius (northern pike) genome, fEsoLuc1, primary haplotype.</title>
        <authorList>
            <person name="Myers G."/>
            <person name="Karagic N."/>
            <person name="Meyer A."/>
            <person name="Pippel M."/>
            <person name="Reichard M."/>
            <person name="Winkler S."/>
            <person name="Tracey A."/>
            <person name="Sims Y."/>
            <person name="Howe K."/>
            <person name="Rhie A."/>
            <person name="Formenti G."/>
            <person name="Durbin R."/>
            <person name="Fedrigo O."/>
            <person name="Jarvis E.D."/>
        </authorList>
    </citation>
    <scope>NUCLEOTIDE SEQUENCE [LARGE SCALE GENOMIC DNA]</scope>
</reference>
<reference evidence="3" key="3">
    <citation type="submission" date="2025-09" db="UniProtKB">
        <authorList>
            <consortium name="Ensembl"/>
        </authorList>
    </citation>
    <scope>IDENTIFICATION</scope>
</reference>
<name>A0AAY5L9I3_ESOLU</name>
<accession>A0AAY5L9I3</accession>
<keyword evidence="1" id="KW-0732">Signal</keyword>
<dbReference type="InterPro" id="IPR007110">
    <property type="entry name" value="Ig-like_dom"/>
</dbReference>
<reference evidence="3" key="2">
    <citation type="submission" date="2025-08" db="UniProtKB">
        <authorList>
            <consortium name="Ensembl"/>
        </authorList>
    </citation>
    <scope>IDENTIFICATION</scope>
</reference>
<feature type="domain" description="Ig-like" evidence="2">
    <location>
        <begin position="26"/>
        <end position="112"/>
    </location>
</feature>
<sequence>MDSLCVAVFTLLCEFTCVSLEVELIVKPGDNITLYCDCRTSTGVSITWFRNCSHEHQPTLVISLYWNQQEFTDADNVLKIYSGITALWNPSNNTYDLLIENITESDLGLYYCGTKENKVVDEGGKGGIKYKDLYHYGNITNRLSFGENNFRLSSRVLCLILQPQARLLWNKSNVQAKYSVTVKIFDHHVIIM</sequence>
<feature type="chain" id="PRO_5044321010" description="Ig-like domain-containing protein" evidence="1">
    <location>
        <begin position="21"/>
        <end position="192"/>
    </location>
</feature>
<dbReference type="Gene3D" id="2.60.40.10">
    <property type="entry name" value="Immunoglobulins"/>
    <property type="match status" value="1"/>
</dbReference>